<keyword evidence="1" id="KW-1133">Transmembrane helix</keyword>
<dbReference type="Proteomes" id="UP001363622">
    <property type="component" value="Unassembled WGS sequence"/>
</dbReference>
<evidence type="ECO:0000313" key="3">
    <source>
        <dbReference type="Proteomes" id="UP001363622"/>
    </source>
</evidence>
<gene>
    <name evidence="2" type="ORF">IWZ03DRAFT_385974</name>
</gene>
<feature type="transmembrane region" description="Helical" evidence="1">
    <location>
        <begin position="41"/>
        <end position="59"/>
    </location>
</feature>
<name>A0ABR1KGE4_9PEZI</name>
<keyword evidence="3" id="KW-1185">Reference proteome</keyword>
<evidence type="ECO:0000256" key="1">
    <source>
        <dbReference type="SAM" id="Phobius"/>
    </source>
</evidence>
<keyword evidence="1" id="KW-0812">Transmembrane</keyword>
<evidence type="ECO:0000313" key="2">
    <source>
        <dbReference type="EMBL" id="KAK7512285.1"/>
    </source>
</evidence>
<proteinExistence type="predicted"/>
<sequence>MLLPLSCCCCQSSRLLAASYLGFHGWVLGVRPLLRAGFRRASSASDAFSLLLLLLVRLLGRFWLSVMSFC</sequence>
<reference evidence="2 3" key="1">
    <citation type="submission" date="2024-04" db="EMBL/GenBank/DDBJ databases">
        <title>Phyllosticta paracitricarpa is synonymous to the EU quarantine fungus P. citricarpa based on phylogenomic analyses.</title>
        <authorList>
            <consortium name="Lawrence Berkeley National Laboratory"/>
            <person name="Van Ingen-Buijs V.A."/>
            <person name="Van Westerhoven A.C."/>
            <person name="Haridas S."/>
            <person name="Skiadas P."/>
            <person name="Martin F."/>
            <person name="Groenewald J.Z."/>
            <person name="Crous P.W."/>
            <person name="Seidl M.F."/>
        </authorList>
    </citation>
    <scope>NUCLEOTIDE SEQUENCE [LARGE SCALE GENOMIC DNA]</scope>
    <source>
        <strain evidence="2 3">CBS 123371</strain>
    </source>
</reference>
<organism evidence="2 3">
    <name type="scientific">Phyllosticta citriasiana</name>
    <dbReference type="NCBI Taxonomy" id="595635"/>
    <lineage>
        <taxon>Eukaryota</taxon>
        <taxon>Fungi</taxon>
        <taxon>Dikarya</taxon>
        <taxon>Ascomycota</taxon>
        <taxon>Pezizomycotina</taxon>
        <taxon>Dothideomycetes</taxon>
        <taxon>Dothideomycetes incertae sedis</taxon>
        <taxon>Botryosphaeriales</taxon>
        <taxon>Phyllostictaceae</taxon>
        <taxon>Phyllosticta</taxon>
    </lineage>
</organism>
<accession>A0ABR1KGE4</accession>
<comment type="caution">
    <text evidence="2">The sequence shown here is derived from an EMBL/GenBank/DDBJ whole genome shotgun (WGS) entry which is preliminary data.</text>
</comment>
<dbReference type="EMBL" id="JBBPHU010000011">
    <property type="protein sequence ID" value="KAK7512285.1"/>
    <property type="molecule type" value="Genomic_DNA"/>
</dbReference>
<keyword evidence="1" id="KW-0472">Membrane</keyword>
<protein>
    <submittedName>
        <fullName evidence="2">Uncharacterized protein</fullName>
    </submittedName>
</protein>